<reference evidence="2" key="2">
    <citation type="submission" date="2025-08" db="UniProtKB">
        <authorList>
            <consortium name="RefSeq"/>
        </authorList>
    </citation>
    <scope>IDENTIFICATION</scope>
    <source>
        <tissue evidence="2">Leaf</tissue>
    </source>
</reference>
<dbReference type="Proteomes" id="UP000790787">
    <property type="component" value="Chromosome 14"/>
</dbReference>
<reference evidence="1" key="1">
    <citation type="journal article" date="2014" name="Nat. Commun.">
        <title>The tobacco genome sequence and its comparison with those of tomato and potato.</title>
        <authorList>
            <person name="Sierro N."/>
            <person name="Battey J.N."/>
            <person name="Ouadi S."/>
            <person name="Bakaher N."/>
            <person name="Bovet L."/>
            <person name="Willig A."/>
            <person name="Goepfert S."/>
            <person name="Peitsch M.C."/>
            <person name="Ivanov N.V."/>
        </authorList>
    </citation>
    <scope>NUCLEOTIDE SEQUENCE [LARGE SCALE GENOMIC DNA]</scope>
</reference>
<accession>A0AC58SM75</accession>
<name>A0AC58SM75_TOBAC</name>
<gene>
    <name evidence="2" type="primary">LOC142168806</name>
</gene>
<protein>
    <submittedName>
        <fullName evidence="2">Uncharacterized protein LOC142168806</fullName>
    </submittedName>
</protein>
<dbReference type="RefSeq" id="XP_075086062.1">
    <property type="nucleotide sequence ID" value="XM_075229961.1"/>
</dbReference>
<keyword evidence="1" id="KW-1185">Reference proteome</keyword>
<evidence type="ECO:0000313" key="1">
    <source>
        <dbReference type="Proteomes" id="UP000790787"/>
    </source>
</evidence>
<organism evidence="1 2">
    <name type="scientific">Nicotiana tabacum</name>
    <name type="common">Common tobacco</name>
    <dbReference type="NCBI Taxonomy" id="4097"/>
    <lineage>
        <taxon>Eukaryota</taxon>
        <taxon>Viridiplantae</taxon>
        <taxon>Streptophyta</taxon>
        <taxon>Embryophyta</taxon>
        <taxon>Tracheophyta</taxon>
        <taxon>Spermatophyta</taxon>
        <taxon>Magnoliopsida</taxon>
        <taxon>eudicotyledons</taxon>
        <taxon>Gunneridae</taxon>
        <taxon>Pentapetalae</taxon>
        <taxon>asterids</taxon>
        <taxon>lamiids</taxon>
        <taxon>Solanales</taxon>
        <taxon>Solanaceae</taxon>
        <taxon>Nicotianoideae</taxon>
        <taxon>Nicotianeae</taxon>
        <taxon>Nicotiana</taxon>
    </lineage>
</organism>
<evidence type="ECO:0000313" key="2">
    <source>
        <dbReference type="RefSeq" id="XP_075086062.1"/>
    </source>
</evidence>
<sequence>MKQWSPWFDFGSEFLTEIPLWVRFPKLHMNCWSGNSLSRIASTIGIPMFAGECTAKQSRISFARILIEVNVTKPLPSKVPVMDESGAVFEQAVEYDWRPKLCEKCLKTGHDCAKIPKEGIK</sequence>
<proteinExistence type="predicted"/>